<dbReference type="InterPro" id="IPR012495">
    <property type="entry name" value="TadE-like_dom"/>
</dbReference>
<keyword evidence="1" id="KW-0812">Transmembrane</keyword>
<keyword evidence="1" id="KW-1133">Transmembrane helix</keyword>
<evidence type="ECO:0000259" key="2">
    <source>
        <dbReference type="Pfam" id="PF07811"/>
    </source>
</evidence>
<gene>
    <name evidence="3" type="ORF">GCM10023081_09300</name>
</gene>
<protein>
    <recommendedName>
        <fullName evidence="2">TadE-like domain-containing protein</fullName>
    </recommendedName>
</protein>
<dbReference type="Proteomes" id="UP001500752">
    <property type="component" value="Unassembled WGS sequence"/>
</dbReference>
<proteinExistence type="predicted"/>
<dbReference type="RefSeq" id="WP_345148840.1">
    <property type="nucleotide sequence ID" value="NZ_BAABEO010000008.1"/>
</dbReference>
<keyword evidence="4" id="KW-1185">Reference proteome</keyword>
<name>A0ABP7C091_9MICC</name>
<sequence length="150" mass="15809">MLRFSAVDPPDREKQRGATAVEFALILPLLIAMLMGVIDFGLAFSQNISLQAAAREGARQGVTQGDVIAYTRQARGQLDDSKLQVKFSVDTSGGTPGVVVVCARYPQSSATGFFSWILDGAFEAKSVMKMEGTATVTSGSKNWGGGSCAP</sequence>
<evidence type="ECO:0000313" key="3">
    <source>
        <dbReference type="EMBL" id="GAA3673074.1"/>
    </source>
</evidence>
<accession>A0ABP7C091</accession>
<feature type="transmembrane region" description="Helical" evidence="1">
    <location>
        <begin position="21"/>
        <end position="44"/>
    </location>
</feature>
<reference evidence="4" key="1">
    <citation type="journal article" date="2019" name="Int. J. Syst. Evol. Microbiol.">
        <title>The Global Catalogue of Microorganisms (GCM) 10K type strain sequencing project: providing services to taxonomists for standard genome sequencing and annotation.</title>
        <authorList>
            <consortium name="The Broad Institute Genomics Platform"/>
            <consortium name="The Broad Institute Genome Sequencing Center for Infectious Disease"/>
            <person name="Wu L."/>
            <person name="Ma J."/>
        </authorList>
    </citation>
    <scope>NUCLEOTIDE SEQUENCE [LARGE SCALE GENOMIC DNA]</scope>
    <source>
        <strain evidence="4">JCM 30742</strain>
    </source>
</reference>
<dbReference type="EMBL" id="BAABEO010000008">
    <property type="protein sequence ID" value="GAA3673074.1"/>
    <property type="molecule type" value="Genomic_DNA"/>
</dbReference>
<dbReference type="Pfam" id="PF07811">
    <property type="entry name" value="TadE"/>
    <property type="match status" value="1"/>
</dbReference>
<evidence type="ECO:0000256" key="1">
    <source>
        <dbReference type="SAM" id="Phobius"/>
    </source>
</evidence>
<keyword evidence="1" id="KW-0472">Membrane</keyword>
<comment type="caution">
    <text evidence="3">The sequence shown here is derived from an EMBL/GenBank/DDBJ whole genome shotgun (WGS) entry which is preliminary data.</text>
</comment>
<feature type="domain" description="TadE-like" evidence="2">
    <location>
        <begin position="17"/>
        <end position="59"/>
    </location>
</feature>
<evidence type="ECO:0000313" key="4">
    <source>
        <dbReference type="Proteomes" id="UP001500752"/>
    </source>
</evidence>
<organism evidence="3 4">
    <name type="scientific">Arthrobacter ginkgonis</name>
    <dbReference type="NCBI Taxonomy" id="1630594"/>
    <lineage>
        <taxon>Bacteria</taxon>
        <taxon>Bacillati</taxon>
        <taxon>Actinomycetota</taxon>
        <taxon>Actinomycetes</taxon>
        <taxon>Micrococcales</taxon>
        <taxon>Micrococcaceae</taxon>
        <taxon>Arthrobacter</taxon>
    </lineage>
</organism>